<protein>
    <submittedName>
        <fullName evidence="2">Uncharacterized protein</fullName>
    </submittedName>
</protein>
<feature type="region of interest" description="Disordered" evidence="1">
    <location>
        <begin position="229"/>
        <end position="248"/>
    </location>
</feature>
<feature type="compositionally biased region" description="Polar residues" evidence="1">
    <location>
        <begin position="239"/>
        <end position="248"/>
    </location>
</feature>
<evidence type="ECO:0000256" key="1">
    <source>
        <dbReference type="SAM" id="MobiDB-lite"/>
    </source>
</evidence>
<reference evidence="2 3" key="1">
    <citation type="submission" date="2019-04" db="EMBL/GenBank/DDBJ databases">
        <title>Comparative genomics of Aeromonas veronii strains pathogenic to fish.</title>
        <authorList>
            <person name="Cascarano M.C."/>
            <person name="Smyrli M."/>
            <person name="Katharios P."/>
        </authorList>
    </citation>
    <scope>NUCLEOTIDE SEQUENCE [LARGE SCALE GENOMIC DNA]</scope>
    <source>
        <strain evidence="2 3">XU1</strain>
    </source>
</reference>
<comment type="caution">
    <text evidence="2">The sequence shown here is derived from an EMBL/GenBank/DDBJ whole genome shotgun (WGS) entry which is preliminary data.</text>
</comment>
<dbReference type="EMBL" id="SSUX01000011">
    <property type="protein sequence ID" value="THJ43593.1"/>
    <property type="molecule type" value="Genomic_DNA"/>
</dbReference>
<accession>A0A4S5CGM8</accession>
<sequence length="248" mass="27589">MNSNLENSKLITDALIRKEELQAHKLKSTTGKLGQAMTEWMIRYSKMPHDELHAEGKTVLASFTPSSLPDSISNALSSPKKNVSIRSRLLTGYGDEVLSKISSSSNGLQNELFRDLKNEMSSTNEAKLFHRMRLRNPDCALLQAVVHKAESGMTFDQIFHSADSIQLTEKDRRELIMTLSVVAQDFGDQLAKNLLLSGDPVQVLSDRASLRSSIQQFTALANKTMAASERELNADDASCNHQPTRPRM</sequence>
<name>A0A4S5CGM8_AERVE</name>
<proteinExistence type="predicted"/>
<dbReference type="AlphaFoldDB" id="A0A4S5CGM8"/>
<gene>
    <name evidence="2" type="ORF">E8Q35_14905</name>
</gene>
<evidence type="ECO:0000313" key="3">
    <source>
        <dbReference type="Proteomes" id="UP000309618"/>
    </source>
</evidence>
<organism evidence="2 3">
    <name type="scientific">Aeromonas veronii</name>
    <dbReference type="NCBI Taxonomy" id="654"/>
    <lineage>
        <taxon>Bacteria</taxon>
        <taxon>Pseudomonadati</taxon>
        <taxon>Pseudomonadota</taxon>
        <taxon>Gammaproteobacteria</taxon>
        <taxon>Aeromonadales</taxon>
        <taxon>Aeromonadaceae</taxon>
        <taxon>Aeromonas</taxon>
    </lineage>
</organism>
<evidence type="ECO:0000313" key="2">
    <source>
        <dbReference type="EMBL" id="THJ43593.1"/>
    </source>
</evidence>
<dbReference type="RefSeq" id="WP_136502032.1">
    <property type="nucleotide sequence ID" value="NZ_SSUX01000011.1"/>
</dbReference>
<dbReference type="Proteomes" id="UP000309618">
    <property type="component" value="Unassembled WGS sequence"/>
</dbReference>